<dbReference type="PANTHER" id="PTHR47585:SF1">
    <property type="entry name" value="DUF1446 DOMAIN-CONTAINING PROTEIN"/>
    <property type="match status" value="1"/>
</dbReference>
<dbReference type="Proteomes" id="UP000191691">
    <property type="component" value="Unassembled WGS sequence"/>
</dbReference>
<accession>A0A1V6XZ74</accession>
<evidence type="ECO:0000313" key="4">
    <source>
        <dbReference type="Proteomes" id="UP000191691"/>
    </source>
</evidence>
<dbReference type="PANTHER" id="PTHR47585">
    <property type="match status" value="1"/>
</dbReference>
<feature type="region of interest" description="Disordered" evidence="1">
    <location>
        <begin position="1"/>
        <end position="21"/>
    </location>
</feature>
<sequence length="107" mass="11679">MANNAQSFQRGEHAGYEQTAWEGIQQTIEGTRSKITRTGQSTKKPSLYDPLTYAFTNTAKPVPTVSAHAYLGARGIVDGLRRGVDIIICGRVADASPVLAAVWYWHS</sequence>
<protein>
    <recommendedName>
        <fullName evidence="2">Acyclic terpene utilisation N-terminal domain-containing protein</fullName>
    </recommendedName>
</protein>
<gene>
    <name evidence="3" type="ORF">PENNAL_c0046G02110</name>
</gene>
<proteinExistence type="predicted"/>
<evidence type="ECO:0000259" key="2">
    <source>
        <dbReference type="Pfam" id="PF07287"/>
    </source>
</evidence>
<name>A0A1V6XZ74_PENNA</name>
<evidence type="ECO:0000256" key="1">
    <source>
        <dbReference type="SAM" id="MobiDB-lite"/>
    </source>
</evidence>
<dbReference type="STRING" id="60175.A0A1V6XZ74"/>
<evidence type="ECO:0000313" key="3">
    <source>
        <dbReference type="EMBL" id="OQE80418.1"/>
    </source>
</evidence>
<dbReference type="EMBL" id="MOOB01000046">
    <property type="protein sequence ID" value="OQE80418.1"/>
    <property type="molecule type" value="Genomic_DNA"/>
</dbReference>
<dbReference type="Pfam" id="PF07287">
    <property type="entry name" value="AtuA"/>
    <property type="match status" value="1"/>
</dbReference>
<reference evidence="4" key="1">
    <citation type="journal article" date="2017" name="Nat. Microbiol.">
        <title>Global analysis of biosynthetic gene clusters reveals vast potential of secondary metabolite production in Penicillium species.</title>
        <authorList>
            <person name="Nielsen J.C."/>
            <person name="Grijseels S."/>
            <person name="Prigent S."/>
            <person name="Ji B."/>
            <person name="Dainat J."/>
            <person name="Nielsen K.F."/>
            <person name="Frisvad J.C."/>
            <person name="Workman M."/>
            <person name="Nielsen J."/>
        </authorList>
    </citation>
    <scope>NUCLEOTIDE SEQUENCE [LARGE SCALE GENOMIC DNA]</scope>
    <source>
        <strain evidence="4">IBT 13039</strain>
    </source>
</reference>
<comment type="caution">
    <text evidence="3">The sequence shown here is derived from an EMBL/GenBank/DDBJ whole genome shotgun (WGS) entry which is preliminary data.</text>
</comment>
<feature type="domain" description="Acyclic terpene utilisation N-terminal" evidence="2">
    <location>
        <begin position="61"/>
        <end position="106"/>
    </location>
</feature>
<organism evidence="3 4">
    <name type="scientific">Penicillium nalgiovense</name>
    <dbReference type="NCBI Taxonomy" id="60175"/>
    <lineage>
        <taxon>Eukaryota</taxon>
        <taxon>Fungi</taxon>
        <taxon>Dikarya</taxon>
        <taxon>Ascomycota</taxon>
        <taxon>Pezizomycotina</taxon>
        <taxon>Eurotiomycetes</taxon>
        <taxon>Eurotiomycetidae</taxon>
        <taxon>Eurotiales</taxon>
        <taxon>Aspergillaceae</taxon>
        <taxon>Penicillium</taxon>
    </lineage>
</organism>
<keyword evidence="4" id="KW-1185">Reference proteome</keyword>
<dbReference type="InterPro" id="IPR010839">
    <property type="entry name" value="AtuA_N"/>
</dbReference>
<dbReference type="AlphaFoldDB" id="A0A1V6XZ74"/>